<evidence type="ECO:0000313" key="4">
    <source>
        <dbReference type="EMBL" id="GMN21024.1"/>
    </source>
</evidence>
<accession>A0AA87Z378</accession>
<dbReference type="EMBL" id="BTGU01001305">
    <property type="protein sequence ID" value="GMN21024.1"/>
    <property type="molecule type" value="Genomic_DNA"/>
</dbReference>
<dbReference type="EMBL" id="BTGU01001302">
    <property type="protein sequence ID" value="GMN20974.1"/>
    <property type="molecule type" value="Genomic_DNA"/>
</dbReference>
<dbReference type="EMBL" id="BTGU01001304">
    <property type="protein sequence ID" value="GMN21016.1"/>
    <property type="molecule type" value="Genomic_DNA"/>
</dbReference>
<evidence type="ECO:0000313" key="2">
    <source>
        <dbReference type="EMBL" id="GMN20986.1"/>
    </source>
</evidence>
<gene>
    <name evidence="1" type="ORF">TIFTF001_039989</name>
    <name evidence="2" type="ORF">TIFTF001_039998</name>
    <name evidence="3" type="ORF">TIFTF001_040001</name>
    <name evidence="4" type="ORF">TIFTF001_040010</name>
</gene>
<proteinExistence type="predicted"/>
<keyword evidence="5" id="KW-1185">Reference proteome</keyword>
<sequence>MEAPRNEGDTGVMSAVGTPMLKSVRVLMHGESEQQDAMGVTGKGATVPVRVRDRGMVVSDGTGARLPSAVKEEGWFERPMPDVVLLPGSRCSEHYTV</sequence>
<protein>
    <submittedName>
        <fullName evidence="2">Uncharacterized protein</fullName>
    </submittedName>
</protein>
<organism evidence="2 5">
    <name type="scientific">Ficus carica</name>
    <name type="common">Common fig</name>
    <dbReference type="NCBI Taxonomy" id="3494"/>
    <lineage>
        <taxon>Eukaryota</taxon>
        <taxon>Viridiplantae</taxon>
        <taxon>Streptophyta</taxon>
        <taxon>Embryophyta</taxon>
        <taxon>Tracheophyta</taxon>
        <taxon>Spermatophyta</taxon>
        <taxon>Magnoliopsida</taxon>
        <taxon>eudicotyledons</taxon>
        <taxon>Gunneridae</taxon>
        <taxon>Pentapetalae</taxon>
        <taxon>rosids</taxon>
        <taxon>fabids</taxon>
        <taxon>Rosales</taxon>
        <taxon>Moraceae</taxon>
        <taxon>Ficeae</taxon>
        <taxon>Ficus</taxon>
    </lineage>
</organism>
<dbReference type="EMBL" id="BTGU01001303">
    <property type="protein sequence ID" value="GMN20986.1"/>
    <property type="molecule type" value="Genomic_DNA"/>
</dbReference>
<evidence type="ECO:0000313" key="1">
    <source>
        <dbReference type="EMBL" id="GMN20974.1"/>
    </source>
</evidence>
<evidence type="ECO:0000313" key="3">
    <source>
        <dbReference type="EMBL" id="GMN21016.1"/>
    </source>
</evidence>
<reference evidence="2" key="1">
    <citation type="submission" date="2023-07" db="EMBL/GenBank/DDBJ databases">
        <title>draft genome sequence of fig (Ficus carica).</title>
        <authorList>
            <person name="Takahashi T."/>
            <person name="Nishimura K."/>
        </authorList>
    </citation>
    <scope>NUCLEOTIDE SEQUENCE</scope>
</reference>
<dbReference type="Proteomes" id="UP001187192">
    <property type="component" value="Unassembled WGS sequence"/>
</dbReference>
<name>A0AA87Z378_FICCA</name>
<evidence type="ECO:0000313" key="5">
    <source>
        <dbReference type="Proteomes" id="UP001187192"/>
    </source>
</evidence>
<dbReference type="AlphaFoldDB" id="A0AA87Z378"/>
<comment type="caution">
    <text evidence="2">The sequence shown here is derived from an EMBL/GenBank/DDBJ whole genome shotgun (WGS) entry which is preliminary data.</text>
</comment>